<evidence type="ECO:0000313" key="2">
    <source>
        <dbReference type="EMBL" id="RBP59305.1"/>
    </source>
</evidence>
<protein>
    <recommendedName>
        <fullName evidence="1">DUF5348 domain-containing protein</fullName>
    </recommendedName>
</protein>
<dbReference type="EMBL" id="QNRX01000019">
    <property type="protein sequence ID" value="RBP59305.1"/>
    <property type="molecule type" value="Genomic_DNA"/>
</dbReference>
<feature type="domain" description="DUF5348" evidence="1">
    <location>
        <begin position="79"/>
        <end position="142"/>
    </location>
</feature>
<dbReference type="RefSeq" id="WP_113921518.1">
    <property type="nucleotide sequence ID" value="NZ_QNRX01000019.1"/>
</dbReference>
<sequence>MNDLEKILNNTGNISNAIGNLLKESTYKDYDDLSGLDIDRKDEEQLFLLDELRGILEKLENVKRDIDYLNRSIIYTGFLYKNNRGRYQAGNKEFTSGSGIEVLIYDEFYENDRWVITSVEHNDDYYLVGHRNVPMDGLKVRIRELPSMYK</sequence>
<dbReference type="OrthoDB" id="1684344at2"/>
<evidence type="ECO:0000313" key="3">
    <source>
        <dbReference type="Proteomes" id="UP000253490"/>
    </source>
</evidence>
<name>A0A366I148_9FIRM</name>
<accession>A0A366I148</accession>
<dbReference type="Gene3D" id="2.40.10.390">
    <property type="match status" value="1"/>
</dbReference>
<organism evidence="2 3">
    <name type="scientific">Alkalibaculum bacchi</name>
    <dbReference type="NCBI Taxonomy" id="645887"/>
    <lineage>
        <taxon>Bacteria</taxon>
        <taxon>Bacillati</taxon>
        <taxon>Bacillota</taxon>
        <taxon>Clostridia</taxon>
        <taxon>Eubacteriales</taxon>
        <taxon>Eubacteriaceae</taxon>
        <taxon>Alkalibaculum</taxon>
    </lineage>
</organism>
<dbReference type="Pfam" id="PF17295">
    <property type="entry name" value="DUF5348"/>
    <property type="match status" value="1"/>
</dbReference>
<dbReference type="Proteomes" id="UP000253490">
    <property type="component" value="Unassembled WGS sequence"/>
</dbReference>
<gene>
    <name evidence="2" type="ORF">DES36_11930</name>
</gene>
<comment type="caution">
    <text evidence="2">The sequence shown here is derived from an EMBL/GenBank/DDBJ whole genome shotgun (WGS) entry which is preliminary data.</text>
</comment>
<proteinExistence type="predicted"/>
<dbReference type="InterPro" id="IPR035255">
    <property type="entry name" value="DUF5348"/>
</dbReference>
<dbReference type="AlphaFoldDB" id="A0A366I148"/>
<keyword evidence="3" id="KW-1185">Reference proteome</keyword>
<evidence type="ECO:0000259" key="1">
    <source>
        <dbReference type="Pfam" id="PF17295"/>
    </source>
</evidence>
<reference evidence="2 3" key="1">
    <citation type="submission" date="2018-06" db="EMBL/GenBank/DDBJ databases">
        <title>Genomic Encyclopedia of Type Strains, Phase IV (KMG-IV): sequencing the most valuable type-strain genomes for metagenomic binning, comparative biology and taxonomic classification.</title>
        <authorList>
            <person name="Goeker M."/>
        </authorList>
    </citation>
    <scope>NUCLEOTIDE SEQUENCE [LARGE SCALE GENOMIC DNA]</scope>
    <source>
        <strain evidence="2 3">DSM 22112</strain>
    </source>
</reference>